<dbReference type="PANTHER" id="PTHR43467">
    <property type="entry name" value="COBALT-PRECORRIN-2 C(20)-METHYLTRANSFERASE"/>
    <property type="match status" value="1"/>
</dbReference>
<dbReference type="Gene3D" id="3.40.1010.10">
    <property type="entry name" value="Cobalt-precorrin-4 Transmethylase, Domain 1"/>
    <property type="match status" value="1"/>
</dbReference>
<dbReference type="InterPro" id="IPR000878">
    <property type="entry name" value="4pyrrol_Mease"/>
</dbReference>
<accession>A0ABU7RAJ6</accession>
<keyword evidence="4 9" id="KW-0489">Methyltransferase</keyword>
<evidence type="ECO:0000256" key="5">
    <source>
        <dbReference type="ARBA" id="ARBA00022679"/>
    </source>
</evidence>
<dbReference type="InterPro" id="IPR006364">
    <property type="entry name" value="CobI/CbiL/CobIJ_dom"/>
</dbReference>
<comment type="similarity">
    <text evidence="2 7">Belongs to the precorrin methyltransferase family.</text>
</comment>
<evidence type="ECO:0000256" key="6">
    <source>
        <dbReference type="ARBA" id="ARBA00022691"/>
    </source>
</evidence>
<protein>
    <submittedName>
        <fullName evidence="9">Precorrin-2 C(20)-methyltransferase</fullName>
        <ecNumber evidence="9">2.1.1.130</ecNumber>
    </submittedName>
</protein>
<dbReference type="EMBL" id="JAZGJQ010000006">
    <property type="protein sequence ID" value="MEE6147615.1"/>
    <property type="molecule type" value="Genomic_DNA"/>
</dbReference>
<dbReference type="GO" id="GO:0032259">
    <property type="term" value="P:methylation"/>
    <property type="evidence" value="ECO:0007669"/>
    <property type="project" value="UniProtKB-KW"/>
</dbReference>
<evidence type="ECO:0000259" key="8">
    <source>
        <dbReference type="Pfam" id="PF00590"/>
    </source>
</evidence>
<dbReference type="InterPro" id="IPR012382">
    <property type="entry name" value="CobI/CbiL"/>
</dbReference>
<dbReference type="PANTHER" id="PTHR43467:SF2">
    <property type="entry name" value="COBALT-PRECORRIN-2 C(20)-METHYLTRANSFERASE"/>
    <property type="match status" value="1"/>
</dbReference>
<evidence type="ECO:0000313" key="9">
    <source>
        <dbReference type="EMBL" id="MEE6147615.1"/>
    </source>
</evidence>
<keyword evidence="5 9" id="KW-0808">Transferase</keyword>
<name>A0ABU7RAJ6_9ACTN</name>
<dbReference type="CDD" id="cd11645">
    <property type="entry name" value="Precorrin_2_C20_MT"/>
    <property type="match status" value="1"/>
</dbReference>
<evidence type="ECO:0000256" key="4">
    <source>
        <dbReference type="ARBA" id="ARBA00022603"/>
    </source>
</evidence>
<organism evidence="9 10">
    <name type="scientific">Olsenella absiana</name>
    <dbReference type="NCBI Taxonomy" id="3115222"/>
    <lineage>
        <taxon>Bacteria</taxon>
        <taxon>Bacillati</taxon>
        <taxon>Actinomycetota</taxon>
        <taxon>Coriobacteriia</taxon>
        <taxon>Coriobacteriales</taxon>
        <taxon>Atopobiaceae</taxon>
        <taxon>Olsenella</taxon>
    </lineage>
</organism>
<keyword evidence="3" id="KW-0169">Cobalamin biosynthesis</keyword>
<evidence type="ECO:0000256" key="2">
    <source>
        <dbReference type="ARBA" id="ARBA00005879"/>
    </source>
</evidence>
<evidence type="ECO:0000256" key="3">
    <source>
        <dbReference type="ARBA" id="ARBA00022573"/>
    </source>
</evidence>
<dbReference type="SUPFAM" id="SSF53790">
    <property type="entry name" value="Tetrapyrrole methylase"/>
    <property type="match status" value="1"/>
</dbReference>
<dbReference type="EC" id="2.1.1.130" evidence="9"/>
<comment type="caution">
    <text evidence="9">The sequence shown here is derived from an EMBL/GenBank/DDBJ whole genome shotgun (WGS) entry which is preliminary data.</text>
</comment>
<gene>
    <name evidence="9" type="primary">cobI</name>
    <name evidence="9" type="ORF">VXJ25_06440</name>
</gene>
<dbReference type="InterPro" id="IPR035996">
    <property type="entry name" value="4pyrrol_Methylase_sf"/>
</dbReference>
<dbReference type="InterPro" id="IPR014776">
    <property type="entry name" value="4pyrrole_Mease_sub2"/>
</dbReference>
<dbReference type="InterPro" id="IPR014777">
    <property type="entry name" value="4pyrrole_Mease_sub1"/>
</dbReference>
<evidence type="ECO:0000313" key="10">
    <source>
        <dbReference type="Proteomes" id="UP001332931"/>
    </source>
</evidence>
<dbReference type="Gene3D" id="3.30.950.10">
    <property type="entry name" value="Methyltransferase, Cobalt-precorrin-4 Transmethylase, Domain 2"/>
    <property type="match status" value="1"/>
</dbReference>
<dbReference type="InterPro" id="IPR003043">
    <property type="entry name" value="Uropor_MeTrfase_CS"/>
</dbReference>
<feature type="domain" description="Tetrapyrrole methylase" evidence="8">
    <location>
        <begin position="15"/>
        <end position="221"/>
    </location>
</feature>
<proteinExistence type="inferred from homology"/>
<dbReference type="Proteomes" id="UP001332931">
    <property type="component" value="Unassembled WGS sequence"/>
</dbReference>
<evidence type="ECO:0000256" key="1">
    <source>
        <dbReference type="ARBA" id="ARBA00004953"/>
    </source>
</evidence>
<dbReference type="Pfam" id="PF00590">
    <property type="entry name" value="TP_methylase"/>
    <property type="match status" value="1"/>
</dbReference>
<keyword evidence="10" id="KW-1185">Reference proteome</keyword>
<dbReference type="NCBIfam" id="TIGR01467">
    <property type="entry name" value="cobI_cbiL"/>
    <property type="match status" value="1"/>
</dbReference>
<reference evidence="9 10" key="1">
    <citation type="submission" date="2024-01" db="EMBL/GenBank/DDBJ databases">
        <title>Description of Olsenella sp. nov., isolated from pig feces.</title>
        <authorList>
            <person name="Chang Y.-H."/>
        </authorList>
    </citation>
    <scope>NUCLEOTIDE SEQUENCE [LARGE SCALE GENOMIC DNA]</scope>
    <source>
        <strain evidence="9 10">YH-ols2223</strain>
    </source>
</reference>
<evidence type="ECO:0000256" key="7">
    <source>
        <dbReference type="PIRNR" id="PIRNR036427"/>
    </source>
</evidence>
<dbReference type="GO" id="GO:0030788">
    <property type="term" value="F:precorrin-2 C20-methyltransferase activity"/>
    <property type="evidence" value="ECO:0007669"/>
    <property type="project" value="UniProtKB-EC"/>
</dbReference>
<sequence length="254" mass="26372">MAERNGGGGGTRRGRLYGVGAGPGDPELLTLKAARVICEADCVAVPDSGSGRRMALGIVSSWLDGQEVIDCATPMTSDADVLAQAHDDVARELASRLDEGKDVAMVVLGDVCVYSTFFYVAERLRPRGYEVELVPGVTSFSAAAARLCQPLCTGSESLLVTPASADGLDGRLGAAENLVLMKPPRDLSALAGSLRERGLLDGASLVSDLGLPTERVVPRLADLEGQVGYLSLVLVRGAEARAAARAGRPAGPER</sequence>
<dbReference type="PIRSF" id="PIRSF036427">
    <property type="entry name" value="Precrrn-2_mtase"/>
    <property type="match status" value="1"/>
</dbReference>
<keyword evidence="6" id="KW-0949">S-adenosyl-L-methionine</keyword>
<dbReference type="PROSITE" id="PS00839">
    <property type="entry name" value="SUMT_1"/>
    <property type="match status" value="1"/>
</dbReference>
<dbReference type="RefSeq" id="WP_330958384.1">
    <property type="nucleotide sequence ID" value="NZ_JAZGJQ010000006.1"/>
</dbReference>
<comment type="pathway">
    <text evidence="1">Cofactor biosynthesis; adenosylcobalamin biosynthesis.</text>
</comment>